<evidence type="ECO:0000313" key="2">
    <source>
        <dbReference type="Proteomes" id="UP001162483"/>
    </source>
</evidence>
<protein>
    <submittedName>
        <fullName evidence="1">Uncharacterized protein</fullName>
    </submittedName>
</protein>
<organism evidence="1 2">
    <name type="scientific">Staurois parvus</name>
    <dbReference type="NCBI Taxonomy" id="386267"/>
    <lineage>
        <taxon>Eukaryota</taxon>
        <taxon>Metazoa</taxon>
        <taxon>Chordata</taxon>
        <taxon>Craniata</taxon>
        <taxon>Vertebrata</taxon>
        <taxon>Euteleostomi</taxon>
        <taxon>Amphibia</taxon>
        <taxon>Batrachia</taxon>
        <taxon>Anura</taxon>
        <taxon>Neobatrachia</taxon>
        <taxon>Ranoidea</taxon>
        <taxon>Ranidae</taxon>
        <taxon>Staurois</taxon>
    </lineage>
</organism>
<comment type="caution">
    <text evidence="1">The sequence shown here is derived from an EMBL/GenBank/DDBJ whole genome shotgun (WGS) entry which is preliminary data.</text>
</comment>
<reference evidence="1" key="1">
    <citation type="submission" date="2023-05" db="EMBL/GenBank/DDBJ databases">
        <authorList>
            <person name="Stuckert A."/>
        </authorList>
    </citation>
    <scope>NUCLEOTIDE SEQUENCE</scope>
</reference>
<name>A0ABN9ER45_9NEOB</name>
<proteinExistence type="predicted"/>
<keyword evidence="2" id="KW-1185">Reference proteome</keyword>
<dbReference type="EMBL" id="CATNWA010015827">
    <property type="protein sequence ID" value="CAI9587218.1"/>
    <property type="molecule type" value="Genomic_DNA"/>
</dbReference>
<accession>A0ABN9ER45</accession>
<dbReference type="Proteomes" id="UP001162483">
    <property type="component" value="Unassembled WGS sequence"/>
</dbReference>
<gene>
    <name evidence="1" type="ORF">SPARVUS_LOCUS10530636</name>
</gene>
<evidence type="ECO:0000313" key="1">
    <source>
        <dbReference type="EMBL" id="CAI9587218.1"/>
    </source>
</evidence>
<sequence length="189" mass="20619">MYQALLWTFLRIFPEHQLNTIWTTSVVKFLAKSSVTVLTPGQKISVPSSGVNSKRIKPATPKMAAFPGLMGHPVGIAAFAGMESVWKMRMFLNQRVPLDGNWGLGVPGANAHGAVEGVYVFPIEIVTIQNLRMVASTAKAREPSTNHATPRSAPCRVGILPSTCFLLTYYPKVQLNPKLIFLSPVIVCT</sequence>